<feature type="compositionally biased region" description="Polar residues" evidence="1">
    <location>
        <begin position="99"/>
        <end position="108"/>
    </location>
</feature>
<accession>A0A5N5DUB9</accession>
<feature type="compositionally biased region" description="Polar residues" evidence="1">
    <location>
        <begin position="140"/>
        <end position="172"/>
    </location>
</feature>
<proteinExistence type="predicted"/>
<evidence type="ECO:0000256" key="1">
    <source>
        <dbReference type="SAM" id="MobiDB-lite"/>
    </source>
</evidence>
<dbReference type="AlphaFoldDB" id="A0A5N5DUB9"/>
<organism evidence="2 3">
    <name type="scientific">Lasiodiplodia theobromae</name>
    <dbReference type="NCBI Taxonomy" id="45133"/>
    <lineage>
        <taxon>Eukaryota</taxon>
        <taxon>Fungi</taxon>
        <taxon>Dikarya</taxon>
        <taxon>Ascomycota</taxon>
        <taxon>Pezizomycotina</taxon>
        <taxon>Dothideomycetes</taxon>
        <taxon>Dothideomycetes incertae sedis</taxon>
        <taxon>Botryosphaeriales</taxon>
        <taxon>Botryosphaeriaceae</taxon>
        <taxon>Lasiodiplodia</taxon>
    </lineage>
</organism>
<keyword evidence="3" id="KW-1185">Reference proteome</keyword>
<evidence type="ECO:0000313" key="3">
    <source>
        <dbReference type="Proteomes" id="UP000325902"/>
    </source>
</evidence>
<gene>
    <name evidence="2" type="ORF">DBV05_g98</name>
</gene>
<dbReference type="EMBL" id="VCHE01000001">
    <property type="protein sequence ID" value="KAB2581300.1"/>
    <property type="molecule type" value="Genomic_DNA"/>
</dbReference>
<sequence>MIRDMEQQLKKKDRELEDLREKNRKLVSWGHQCWYHAEMADKDVKIEEQKLLASRCKRAGDVLLRKERERKKKRDELRAARGASEVDSEEDKDAGSAANPASDNTRQSAVDERSLSHGRSVSASETNHHADLSQGRDSSDSITPITASRPNSETSRSVKSSPNSDNPLQRTSMTEDAIGRIIGPDNIKLVVVQVFLNRFQPVLRREILEVLRDVLDRNKGARESYSLLIQRFRGCFNFSALVREVDQVSRMERTSVMYSKYKWNFYYIHGEPHPDVPEEVAMLPQPFGGARKFDSYCSDLRPTMKAFLRLRIALSDPCCIHRLDVLKEASPKPNERCRGCGKKLLELQPG</sequence>
<protein>
    <submittedName>
        <fullName evidence="2">Uncharacterized protein</fullName>
    </submittedName>
</protein>
<name>A0A5N5DUB9_9PEZI</name>
<comment type="caution">
    <text evidence="2">The sequence shown here is derived from an EMBL/GenBank/DDBJ whole genome shotgun (WGS) entry which is preliminary data.</text>
</comment>
<evidence type="ECO:0000313" key="2">
    <source>
        <dbReference type="EMBL" id="KAB2581300.1"/>
    </source>
</evidence>
<feature type="region of interest" description="Disordered" evidence="1">
    <location>
        <begin position="62"/>
        <end position="172"/>
    </location>
</feature>
<dbReference type="Proteomes" id="UP000325902">
    <property type="component" value="Unassembled WGS sequence"/>
</dbReference>
<reference evidence="2 3" key="1">
    <citation type="journal article" date="2019" name="Sci. Rep.">
        <title>A multi-omics analysis of the grapevine pathogen Lasiodiplodia theobromae reveals that temperature affects the expression of virulence- and pathogenicity-related genes.</title>
        <authorList>
            <person name="Felix C."/>
            <person name="Meneses R."/>
            <person name="Goncalves M.F.M."/>
            <person name="Tilleman L."/>
            <person name="Duarte A.S."/>
            <person name="Jorrin-Novo J.V."/>
            <person name="Van de Peer Y."/>
            <person name="Deforce D."/>
            <person name="Van Nieuwerburgh F."/>
            <person name="Esteves A.C."/>
            <person name="Alves A."/>
        </authorList>
    </citation>
    <scope>NUCLEOTIDE SEQUENCE [LARGE SCALE GENOMIC DNA]</scope>
    <source>
        <strain evidence="2 3">LA-SOL3</strain>
    </source>
</reference>